<organism evidence="2 3">
    <name type="scientific">Alterirhizorhabdus solaris</name>
    <dbReference type="NCBI Taxonomy" id="2529389"/>
    <lineage>
        <taxon>Bacteria</taxon>
        <taxon>Pseudomonadati</taxon>
        <taxon>Pseudomonadota</taxon>
        <taxon>Alphaproteobacteria</taxon>
        <taxon>Sphingomonadales</taxon>
        <taxon>Rhizorhabdaceae</taxon>
        <taxon>Alterirhizorhabdus</taxon>
    </lineage>
</organism>
<dbReference type="Pfam" id="PF09490">
    <property type="entry name" value="CbtA"/>
    <property type="match status" value="1"/>
</dbReference>
<gene>
    <name evidence="2" type="ORF">FOY91_15780</name>
</gene>
<keyword evidence="1" id="KW-0472">Membrane</keyword>
<name>A0A558QXR6_9SPHN</name>
<feature type="transmembrane region" description="Helical" evidence="1">
    <location>
        <begin position="216"/>
        <end position="237"/>
    </location>
</feature>
<feature type="transmembrane region" description="Helical" evidence="1">
    <location>
        <begin position="176"/>
        <end position="196"/>
    </location>
</feature>
<keyword evidence="3" id="KW-1185">Reference proteome</keyword>
<evidence type="ECO:0000313" key="3">
    <source>
        <dbReference type="Proteomes" id="UP000318681"/>
    </source>
</evidence>
<dbReference type="Proteomes" id="UP000318681">
    <property type="component" value="Unassembled WGS sequence"/>
</dbReference>
<sequence>MTGALLWRGMLAGMVGALLSALFALAFAEPQIDRAIAFEASHAAPAHHAMPGMAAPPVEEELVSRATQKGAGLFTAMLLYGAAVGGLFALVFAYGYGRAGPLGPRTVALLLALAAFVVIALVPALKYPPTPPAVGQHETVRLRTAAFFGMIALSLFAAIGSLWLRRQWRGQRDAITVFLLACGSYVLLVAIAQATLPVIDEVPADFPATVLWQFRLASIGAQAVLWLALGITFGSLAERCLLRGRRA</sequence>
<keyword evidence="1" id="KW-1133">Transmembrane helix</keyword>
<dbReference type="EMBL" id="VNIM01000076">
    <property type="protein sequence ID" value="TVV71940.1"/>
    <property type="molecule type" value="Genomic_DNA"/>
</dbReference>
<accession>A0A558QXR6</accession>
<reference evidence="2 3" key="1">
    <citation type="submission" date="2019-07" db="EMBL/GenBank/DDBJ databases">
        <title>Sphingomonas solaris sp. nov., isolated from a solar panel from Boston, Massachusetts.</title>
        <authorList>
            <person name="Tanner K."/>
            <person name="Pascual J."/>
            <person name="Mancuso C."/>
            <person name="Pereto J."/>
            <person name="Khalil A."/>
            <person name="Vilanova C."/>
        </authorList>
    </citation>
    <scope>NUCLEOTIDE SEQUENCE [LARGE SCALE GENOMIC DNA]</scope>
    <source>
        <strain evidence="2 3">R4DWN</strain>
    </source>
</reference>
<keyword evidence="1" id="KW-0812">Transmembrane</keyword>
<dbReference type="RefSeq" id="WP_145154092.1">
    <property type="nucleotide sequence ID" value="NZ_VNIM01000076.1"/>
</dbReference>
<comment type="caution">
    <text evidence="2">The sequence shown here is derived from an EMBL/GenBank/DDBJ whole genome shotgun (WGS) entry which is preliminary data.</text>
</comment>
<dbReference type="OrthoDB" id="6851830at2"/>
<feature type="transmembrane region" description="Helical" evidence="1">
    <location>
        <begin position="107"/>
        <end position="125"/>
    </location>
</feature>
<feature type="transmembrane region" description="Helical" evidence="1">
    <location>
        <begin position="145"/>
        <end position="164"/>
    </location>
</feature>
<proteinExistence type="predicted"/>
<feature type="transmembrane region" description="Helical" evidence="1">
    <location>
        <begin position="71"/>
        <end position="95"/>
    </location>
</feature>
<evidence type="ECO:0000256" key="1">
    <source>
        <dbReference type="SAM" id="Phobius"/>
    </source>
</evidence>
<evidence type="ECO:0000313" key="2">
    <source>
        <dbReference type="EMBL" id="TVV71940.1"/>
    </source>
</evidence>
<protein>
    <submittedName>
        <fullName evidence="2">CbtA family protein</fullName>
    </submittedName>
</protein>
<dbReference type="AlphaFoldDB" id="A0A558QXR6"/>
<dbReference type="InterPro" id="IPR012666">
    <property type="entry name" value="CbtA_put"/>
</dbReference>